<proteinExistence type="predicted"/>
<sequence>MAERQRLSPHDHALIHALALLSRPELRDRSKIGMIVGMIQDVLPRVSRQVERLRPLIVLAEQFASQKQGPLGDFGGLHDRARSIMNDWDGRRLADAWDVVTGKTE</sequence>
<dbReference type="RefSeq" id="WP_311160369.1">
    <property type="nucleotide sequence ID" value="NZ_JAVQLW010000001.1"/>
</dbReference>
<accession>A0ABU2HT27</accession>
<evidence type="ECO:0000313" key="2">
    <source>
        <dbReference type="Proteomes" id="UP001269144"/>
    </source>
</evidence>
<protein>
    <submittedName>
        <fullName evidence="1">Uncharacterized protein</fullName>
    </submittedName>
</protein>
<dbReference type="EMBL" id="JAVQLW010000001">
    <property type="protein sequence ID" value="MDS9468196.1"/>
    <property type="molecule type" value="Genomic_DNA"/>
</dbReference>
<comment type="caution">
    <text evidence="1">The sequence shown here is derived from an EMBL/GenBank/DDBJ whole genome shotgun (WGS) entry which is preliminary data.</text>
</comment>
<dbReference type="Proteomes" id="UP001269144">
    <property type="component" value="Unassembled WGS sequence"/>
</dbReference>
<evidence type="ECO:0000313" key="1">
    <source>
        <dbReference type="EMBL" id="MDS9468196.1"/>
    </source>
</evidence>
<reference evidence="2" key="1">
    <citation type="submission" date="2023-07" db="EMBL/GenBank/DDBJ databases">
        <title>Paracoccus sp. MBLB3053 whole genome sequence.</title>
        <authorList>
            <person name="Hwang C.Y."/>
            <person name="Cho E.-S."/>
            <person name="Seo M.-J."/>
        </authorList>
    </citation>
    <scope>NUCLEOTIDE SEQUENCE [LARGE SCALE GENOMIC DNA]</scope>
    <source>
        <strain evidence="2">MBLB3053</strain>
    </source>
</reference>
<organism evidence="1 2">
    <name type="scientific">Paracoccus aurantius</name>
    <dbReference type="NCBI Taxonomy" id="3073814"/>
    <lineage>
        <taxon>Bacteria</taxon>
        <taxon>Pseudomonadati</taxon>
        <taxon>Pseudomonadota</taxon>
        <taxon>Alphaproteobacteria</taxon>
        <taxon>Rhodobacterales</taxon>
        <taxon>Paracoccaceae</taxon>
        <taxon>Paracoccus</taxon>
    </lineage>
</organism>
<gene>
    <name evidence="1" type="ORF">RGQ15_11525</name>
</gene>
<name>A0ABU2HT27_9RHOB</name>
<keyword evidence="2" id="KW-1185">Reference proteome</keyword>